<reference evidence="2" key="1">
    <citation type="submission" date="2017-10" db="EMBL/GenBank/DDBJ databases">
        <title>Genome-wide analysis of the first isolated strain mycoplasma dispar GS01.</title>
        <authorList>
            <person name="Hao H."/>
            <person name="Chen S."/>
            <person name="Zhao P."/>
            <person name="Chu Y."/>
            <person name="Liu Y."/>
        </authorList>
    </citation>
    <scope>NUCLEOTIDE SEQUENCE [LARGE SCALE GENOMIC DNA]</scope>
    <source>
        <strain evidence="2">GS01</strain>
    </source>
</reference>
<name>A0ABN5DZA9_9BACT</name>
<keyword evidence="1" id="KW-0812">Transmembrane</keyword>
<keyword evidence="1" id="KW-0472">Membrane</keyword>
<evidence type="ECO:0000313" key="3">
    <source>
        <dbReference type="Proteomes" id="UP000224629"/>
    </source>
</evidence>
<dbReference type="Proteomes" id="UP000224629">
    <property type="component" value="Chromosome"/>
</dbReference>
<keyword evidence="1" id="KW-1133">Transmembrane helix</keyword>
<dbReference type="RefSeq" id="WP_099451801.1">
    <property type="nucleotide sequence ID" value="NZ_CP024161.1"/>
</dbReference>
<sequence>MKEKELKKQLVELYDFEISELENKSEIELEKLLEKSKNEKISLKHNPNKFFYIKSMPKPKEIKTKTSTKAGWIIFFAFISVLLLAFILFLTIAFINRG</sequence>
<evidence type="ECO:0000256" key="1">
    <source>
        <dbReference type="SAM" id="Phobius"/>
    </source>
</evidence>
<keyword evidence="3" id="KW-1185">Reference proteome</keyword>
<feature type="transmembrane region" description="Helical" evidence="1">
    <location>
        <begin position="70"/>
        <end position="95"/>
    </location>
</feature>
<evidence type="ECO:0000313" key="2">
    <source>
        <dbReference type="EMBL" id="ATP59492.1"/>
    </source>
</evidence>
<gene>
    <name evidence="2" type="ORF">CSW10_00755</name>
</gene>
<evidence type="ECO:0008006" key="4">
    <source>
        <dbReference type="Google" id="ProtNLM"/>
    </source>
</evidence>
<proteinExistence type="predicted"/>
<organism evidence="2 3">
    <name type="scientific">Mesomycoplasma dispar</name>
    <dbReference type="NCBI Taxonomy" id="86660"/>
    <lineage>
        <taxon>Bacteria</taxon>
        <taxon>Bacillati</taxon>
        <taxon>Mycoplasmatota</taxon>
        <taxon>Mycoplasmoidales</taxon>
        <taxon>Metamycoplasmataceae</taxon>
        <taxon>Mesomycoplasma</taxon>
    </lineage>
</organism>
<protein>
    <recommendedName>
        <fullName evidence="4">DUF1700 domain-containing protein</fullName>
    </recommendedName>
</protein>
<dbReference type="EMBL" id="CP024161">
    <property type="protein sequence ID" value="ATP59492.1"/>
    <property type="molecule type" value="Genomic_DNA"/>
</dbReference>
<accession>A0ABN5DZA9</accession>